<accession>A0A8J8T5N4</accession>
<sequence length="452" mass="51740">MKLNFLNSKKKKAAILYIQPIEYEDAGMMTSNISIPAEDEVSPMKPTPFPKFAYYPQSKSIEMKSPSNVLDTIVDSSPKSDKGKANKQQPSGQKVFQNIWEAPYEASPKMKKQMQESFLYLSEPPSKTTSMSVDTQIRTNRQSQLENLQSDTNQYPSTVILRKRTKQKNESHKITPYLHPQVKKPFKILKNPSPFEGHAQLSKSQDLEHIVRKKKQNNDTAQDQLVIQRMMSYLKKHKDSVKISESVSDATPLNESELISKFNNFDEISDVQKTIDLRQSVRQWGQQTIKLNILEPRLPFMSANRKQLERILSETKQSRQEKIFTNLKRVQDSRTQLNSSVVTLASPQSQEELHPYVGISKGRGQISTQLLGNLFINTEHSSKKSVLLSKSSVPSQQSDNAGGSAIFSRRIECVQNRKNNRSIGLPNILQEKKDRQYYSNITIIDQQRPYFS</sequence>
<protein>
    <submittedName>
        <fullName evidence="2">Uncharacterized protein</fullName>
    </submittedName>
</protein>
<dbReference type="Proteomes" id="UP000785679">
    <property type="component" value="Unassembled WGS sequence"/>
</dbReference>
<reference evidence="2" key="1">
    <citation type="submission" date="2019-06" db="EMBL/GenBank/DDBJ databases">
        <authorList>
            <person name="Zheng W."/>
        </authorList>
    </citation>
    <scope>NUCLEOTIDE SEQUENCE</scope>
    <source>
        <strain evidence="2">QDHG01</strain>
    </source>
</reference>
<dbReference type="EMBL" id="RRYP01005163">
    <property type="protein sequence ID" value="TNV82278.1"/>
    <property type="molecule type" value="Genomic_DNA"/>
</dbReference>
<evidence type="ECO:0000256" key="1">
    <source>
        <dbReference type="SAM" id="MobiDB-lite"/>
    </source>
</evidence>
<feature type="region of interest" description="Disordered" evidence="1">
    <location>
        <begin position="71"/>
        <end position="95"/>
    </location>
</feature>
<keyword evidence="3" id="KW-1185">Reference proteome</keyword>
<gene>
    <name evidence="2" type="ORF">FGO68_gene12861</name>
</gene>
<organism evidence="2 3">
    <name type="scientific">Halteria grandinella</name>
    <dbReference type="NCBI Taxonomy" id="5974"/>
    <lineage>
        <taxon>Eukaryota</taxon>
        <taxon>Sar</taxon>
        <taxon>Alveolata</taxon>
        <taxon>Ciliophora</taxon>
        <taxon>Intramacronucleata</taxon>
        <taxon>Spirotrichea</taxon>
        <taxon>Stichotrichia</taxon>
        <taxon>Sporadotrichida</taxon>
        <taxon>Halteriidae</taxon>
        <taxon>Halteria</taxon>
    </lineage>
</organism>
<name>A0A8J8T5N4_HALGN</name>
<evidence type="ECO:0000313" key="2">
    <source>
        <dbReference type="EMBL" id="TNV82278.1"/>
    </source>
</evidence>
<feature type="compositionally biased region" description="Polar residues" evidence="1">
    <location>
        <begin position="86"/>
        <end position="95"/>
    </location>
</feature>
<comment type="caution">
    <text evidence="2">The sequence shown here is derived from an EMBL/GenBank/DDBJ whole genome shotgun (WGS) entry which is preliminary data.</text>
</comment>
<evidence type="ECO:0000313" key="3">
    <source>
        <dbReference type="Proteomes" id="UP000785679"/>
    </source>
</evidence>
<dbReference type="AlphaFoldDB" id="A0A8J8T5N4"/>
<proteinExistence type="predicted"/>